<dbReference type="PANTHER" id="PTHR30521">
    <property type="entry name" value="DEFERROCHELATASE/PEROXIDASE"/>
    <property type="match status" value="1"/>
</dbReference>
<dbReference type="EMBL" id="WBVY01000013">
    <property type="protein sequence ID" value="KAB2654611.1"/>
    <property type="molecule type" value="Genomic_DNA"/>
</dbReference>
<dbReference type="GO" id="GO:0005829">
    <property type="term" value="C:cytosol"/>
    <property type="evidence" value="ECO:0007669"/>
    <property type="project" value="TreeGrafter"/>
</dbReference>
<organism evidence="6 7">
    <name type="scientific">Brucella tritici</name>
    <dbReference type="NCBI Taxonomy" id="94626"/>
    <lineage>
        <taxon>Bacteria</taxon>
        <taxon>Pseudomonadati</taxon>
        <taxon>Pseudomonadota</taxon>
        <taxon>Alphaproteobacteria</taxon>
        <taxon>Hyphomicrobiales</taxon>
        <taxon>Brucellaceae</taxon>
        <taxon>Brucella/Ochrobactrum group</taxon>
        <taxon>Brucella</taxon>
    </lineage>
</organism>
<protein>
    <submittedName>
        <fullName evidence="6">Peroxidase</fullName>
    </submittedName>
</protein>
<evidence type="ECO:0000256" key="1">
    <source>
        <dbReference type="ARBA" id="ARBA00001970"/>
    </source>
</evidence>
<keyword evidence="2 6" id="KW-0575">Peroxidase</keyword>
<evidence type="ECO:0000256" key="4">
    <source>
        <dbReference type="ARBA" id="ARBA00023002"/>
    </source>
</evidence>
<dbReference type="PANTHER" id="PTHR30521:SF5">
    <property type="entry name" value="BLR4509 PROTEIN"/>
    <property type="match status" value="1"/>
</dbReference>
<accession>A0A7V8B0D8</accession>
<evidence type="ECO:0000313" key="6">
    <source>
        <dbReference type="EMBL" id="KAB2654611.1"/>
    </source>
</evidence>
<dbReference type="SUPFAM" id="SSF54909">
    <property type="entry name" value="Dimeric alpha+beta barrel"/>
    <property type="match status" value="1"/>
</dbReference>
<keyword evidence="4" id="KW-0560">Oxidoreductase</keyword>
<reference evidence="6 7" key="1">
    <citation type="submission" date="2019-09" db="EMBL/GenBank/DDBJ databases">
        <title>Taxonomic organization of the family Brucellaceae based on a phylogenomic approach.</title>
        <authorList>
            <person name="Leclercq S."/>
            <person name="Cloeckaert A."/>
            <person name="Zygmunt M.S."/>
        </authorList>
    </citation>
    <scope>NUCLEOTIDE SEQUENCE [LARGE SCALE GENOMIC DNA]</scope>
    <source>
        <strain evidence="6 7">TA93</strain>
    </source>
</reference>
<evidence type="ECO:0000256" key="3">
    <source>
        <dbReference type="ARBA" id="ARBA00022723"/>
    </source>
</evidence>
<dbReference type="GO" id="GO:0004601">
    <property type="term" value="F:peroxidase activity"/>
    <property type="evidence" value="ECO:0007669"/>
    <property type="project" value="UniProtKB-KW"/>
</dbReference>
<evidence type="ECO:0000256" key="5">
    <source>
        <dbReference type="ARBA" id="ARBA00023004"/>
    </source>
</evidence>
<keyword evidence="5" id="KW-0408">Iron</keyword>
<dbReference type="GO" id="GO:0046872">
    <property type="term" value="F:metal ion binding"/>
    <property type="evidence" value="ECO:0007669"/>
    <property type="project" value="UniProtKB-KW"/>
</dbReference>
<dbReference type="InterPro" id="IPR006314">
    <property type="entry name" value="Dyp_peroxidase"/>
</dbReference>
<keyword evidence="3" id="KW-0479">Metal-binding</keyword>
<gene>
    <name evidence="6" type="ORF">F9K94_23885</name>
</gene>
<dbReference type="AlphaFoldDB" id="A0A7V8B0D8"/>
<evidence type="ECO:0000256" key="2">
    <source>
        <dbReference type="ARBA" id="ARBA00022559"/>
    </source>
</evidence>
<dbReference type="GO" id="GO:0020037">
    <property type="term" value="F:heme binding"/>
    <property type="evidence" value="ECO:0007669"/>
    <property type="project" value="InterPro"/>
</dbReference>
<name>A0A7V8B0D8_9HYPH</name>
<dbReference type="InterPro" id="IPR011008">
    <property type="entry name" value="Dimeric_a/b-barrel"/>
</dbReference>
<comment type="cofactor">
    <cofactor evidence="1">
        <name>heme b</name>
        <dbReference type="ChEBI" id="CHEBI:60344"/>
    </cofactor>
</comment>
<dbReference type="Proteomes" id="UP000460650">
    <property type="component" value="Unassembled WGS sequence"/>
</dbReference>
<dbReference type="PROSITE" id="PS51404">
    <property type="entry name" value="DYP_PEROXIDASE"/>
    <property type="match status" value="1"/>
</dbReference>
<comment type="caution">
    <text evidence="6">The sequence shown here is derived from an EMBL/GenBank/DDBJ whole genome shotgun (WGS) entry which is preliminary data.</text>
</comment>
<proteinExistence type="predicted"/>
<sequence length="470" mass="52297">MALLQKLKERFRRDSVSLELDDIQALILRSRPEPYVGIHAMLHFDEAHGARDLLGRLSPHISSADNWSDDLDFWIGAALSFEGLKALGLPDAQLKTFPLPFQQGMAARREQLRDFGPNAPENWEDVFKPGNCHLALTIYAVDDAALDKALATARAELDKSTGITLLGEHRFGAPDGAKNPFGFRDSISQPAVAGSGVDPLPGEERPIRAGEFILGYESENGQPLAMPEPPVLGKNGTFVVLRKFQSRVGCFNAFLKSQGETAEEREFLAAKMFGRWRSGAPLILAPEQDDAELGGDPERNNDFNFKEDPKGRVVPLGCHMRRLNPRDSELTLLTDVNIHRIIRRSSTFGPVYSEDVTPQDDAKGDRGIFFIFISARAYDTIEFMQQEWINRGNFVDLGEERDPIVGLHEENGRFTIPQAPVRRRVDGVQTFNVMKGGEYLFMPSLSALKWLANAGWATGSKEDFNNDAQS</sequence>
<dbReference type="RefSeq" id="WP_151610702.1">
    <property type="nucleotide sequence ID" value="NZ_WBVY01000013.1"/>
</dbReference>
<evidence type="ECO:0000313" key="7">
    <source>
        <dbReference type="Proteomes" id="UP000460650"/>
    </source>
</evidence>